<comment type="caution">
    <text evidence="1">The sequence shown here is derived from an EMBL/GenBank/DDBJ whole genome shotgun (WGS) entry which is preliminary data.</text>
</comment>
<sequence>MLNLRQSKIEELDPPTMGLRSGWPAIETEQALMDSEAVANSFNASLASSSIFLVVYCSASLTLQLLQR</sequence>
<dbReference type="EMBL" id="JACMSC010000012">
    <property type="protein sequence ID" value="KAG6496554.1"/>
    <property type="molecule type" value="Genomic_DNA"/>
</dbReference>
<organism evidence="1 2">
    <name type="scientific">Zingiber officinale</name>
    <name type="common">Ginger</name>
    <name type="synonym">Amomum zingiber</name>
    <dbReference type="NCBI Taxonomy" id="94328"/>
    <lineage>
        <taxon>Eukaryota</taxon>
        <taxon>Viridiplantae</taxon>
        <taxon>Streptophyta</taxon>
        <taxon>Embryophyta</taxon>
        <taxon>Tracheophyta</taxon>
        <taxon>Spermatophyta</taxon>
        <taxon>Magnoliopsida</taxon>
        <taxon>Liliopsida</taxon>
        <taxon>Zingiberales</taxon>
        <taxon>Zingiberaceae</taxon>
        <taxon>Zingiber</taxon>
    </lineage>
</organism>
<accession>A0A8J5KUF8</accession>
<gene>
    <name evidence="1" type="ORF">ZIOFF_044421</name>
</gene>
<dbReference type="Proteomes" id="UP000734854">
    <property type="component" value="Unassembled WGS sequence"/>
</dbReference>
<keyword evidence="2" id="KW-1185">Reference proteome</keyword>
<reference evidence="1 2" key="1">
    <citation type="submission" date="2020-08" db="EMBL/GenBank/DDBJ databases">
        <title>Plant Genome Project.</title>
        <authorList>
            <person name="Zhang R.-G."/>
        </authorList>
    </citation>
    <scope>NUCLEOTIDE SEQUENCE [LARGE SCALE GENOMIC DNA]</scope>
    <source>
        <tissue evidence="1">Rhizome</tissue>
    </source>
</reference>
<dbReference type="AlphaFoldDB" id="A0A8J5KUF8"/>
<evidence type="ECO:0000313" key="1">
    <source>
        <dbReference type="EMBL" id="KAG6496554.1"/>
    </source>
</evidence>
<protein>
    <submittedName>
        <fullName evidence="1">Uncharacterized protein</fullName>
    </submittedName>
</protein>
<name>A0A8J5KUF8_ZINOF</name>
<evidence type="ECO:0000313" key="2">
    <source>
        <dbReference type="Proteomes" id="UP000734854"/>
    </source>
</evidence>
<proteinExistence type="predicted"/>